<dbReference type="Proteomes" id="UP000060487">
    <property type="component" value="Unassembled WGS sequence"/>
</dbReference>
<protein>
    <submittedName>
        <fullName evidence="1">Uncharacterized protein</fullName>
    </submittedName>
</protein>
<sequence length="86" mass="10214">MPLTKEDYQKIEEYRNQAVNAKLKALQKADYSFNLQKGKKDFETVEFQSRHKDGVIHMIYKVDPVNKKMTFVTMYKETERIPPASR</sequence>
<keyword evidence="2" id="KW-1185">Reference proteome</keyword>
<proteinExistence type="predicted"/>
<dbReference type="RefSeq" id="WP_085051710.1">
    <property type="nucleotide sequence ID" value="NZ_LNQR01000034.1"/>
</dbReference>
<evidence type="ECO:0000313" key="2">
    <source>
        <dbReference type="Proteomes" id="UP000060487"/>
    </source>
</evidence>
<gene>
    <name evidence="1" type="ORF">ASN18_1066</name>
</gene>
<dbReference type="EMBL" id="LNQR01000034">
    <property type="protein sequence ID" value="KWT90982.1"/>
    <property type="molecule type" value="Genomic_DNA"/>
</dbReference>
<accession>A0ABR5SH20</accession>
<comment type="caution">
    <text evidence="1">The sequence shown here is derived from an EMBL/GenBank/DDBJ whole genome shotgun (WGS) entry which is preliminary data.</text>
</comment>
<evidence type="ECO:0000313" key="1">
    <source>
        <dbReference type="EMBL" id="KWT90982.1"/>
    </source>
</evidence>
<reference evidence="1 2" key="1">
    <citation type="submission" date="2015-11" db="EMBL/GenBank/DDBJ databases">
        <authorList>
            <person name="Lin W."/>
        </authorList>
    </citation>
    <scope>NUCLEOTIDE SEQUENCE [LARGE SCALE GENOMIC DNA]</scope>
    <source>
        <strain evidence="1 2">HCH-1</strain>
    </source>
</reference>
<organism evidence="1 2">
    <name type="scientific">Candidatus Magnetominusculus xianensis</name>
    <dbReference type="NCBI Taxonomy" id="1748249"/>
    <lineage>
        <taxon>Bacteria</taxon>
        <taxon>Pseudomonadati</taxon>
        <taxon>Nitrospirota</taxon>
        <taxon>Nitrospiria</taxon>
        <taxon>Nitrospirales</taxon>
        <taxon>Nitrospiraceae</taxon>
        <taxon>Candidatus Magnetominusculus</taxon>
    </lineage>
</organism>
<name>A0ABR5SH20_9BACT</name>